<organism evidence="1 2">
    <name type="scientific">Tessaracoccus flavus</name>
    <dbReference type="NCBI Taxonomy" id="1610493"/>
    <lineage>
        <taxon>Bacteria</taxon>
        <taxon>Bacillati</taxon>
        <taxon>Actinomycetota</taxon>
        <taxon>Actinomycetes</taxon>
        <taxon>Propionibacteriales</taxon>
        <taxon>Propionibacteriaceae</taxon>
        <taxon>Tessaracoccus</taxon>
    </lineage>
</organism>
<evidence type="ECO:0000313" key="2">
    <source>
        <dbReference type="Proteomes" id="UP000188324"/>
    </source>
</evidence>
<name>A0A1Q2CD48_9ACTN</name>
<evidence type="ECO:0000313" key="1">
    <source>
        <dbReference type="EMBL" id="AQP44021.1"/>
    </source>
</evidence>
<dbReference type="KEGG" id="tfl:RPIT_03665"/>
<dbReference type="AlphaFoldDB" id="A0A1Q2CD48"/>
<reference evidence="1 2" key="1">
    <citation type="journal article" date="2016" name="Int. J. Syst. Evol. Microbiol.">
        <title>Tessaracoccus flavus sp. nov., isolated from the drainage system of a lindane-producing factory.</title>
        <authorList>
            <person name="Kumari R."/>
            <person name="Singh P."/>
            <person name="Schumann P."/>
            <person name="Lal R."/>
        </authorList>
    </citation>
    <scope>NUCLEOTIDE SEQUENCE [LARGE SCALE GENOMIC DNA]</scope>
    <source>
        <strain evidence="1 2">RP1T</strain>
    </source>
</reference>
<proteinExistence type="predicted"/>
<dbReference type="RefSeq" id="WP_077340726.1">
    <property type="nucleotide sequence ID" value="NZ_CP019605.1"/>
</dbReference>
<keyword evidence="2" id="KW-1185">Reference proteome</keyword>
<dbReference type="OrthoDB" id="7295299at2"/>
<dbReference type="Proteomes" id="UP000188324">
    <property type="component" value="Chromosome"/>
</dbReference>
<accession>A0A1Q2CD48</accession>
<sequence>MQFLIPVPDNKYYLWQMLVQIAHFREIGYEEDVHYLVAYNDPPSIHLRDFFESEDLKCYIHAYPDTREDRSYSASMKPWLLGQFYGQFPEAEGMVFNYLDPDVMFTGPMDFSPYEAHDGCWYGSDTRSYTGAQYIREKGEQLFLDLCDIAGADPGDVLAHDHNSIGAQYFIKDAGADFWSDVEKASVRAFKHMVETADRYHPEGHQYPIQAWCAEMYMQQFITVRAGFTPIASPELDFHWANHDVAAWDSKPYFHNAGQVTEDGTHFCKISWVESPFNKEITVSPQSASSKYVDLIRRTEAMFPTLVWE</sequence>
<gene>
    <name evidence="1" type="ORF">RPIT_03665</name>
</gene>
<protein>
    <submittedName>
        <fullName evidence="1">Uncharacterized protein</fullName>
    </submittedName>
</protein>
<dbReference type="EMBL" id="CP019605">
    <property type="protein sequence ID" value="AQP44021.1"/>
    <property type="molecule type" value="Genomic_DNA"/>
</dbReference>